<dbReference type="InterPro" id="IPR015433">
    <property type="entry name" value="PI3/4_kinase"/>
</dbReference>
<sequence length="438" mass="51375">NTYTHTYTPKANLWQEQSRNRLTVFLENLLMHCFWYPKELYVQDKMTQQLTRVNQLVRRWVGKDKLSRPVAKQMLSGEIAKLNELIESKFKKSFTLPLNPTFRSSQLLADKCSFFGSAQVPLRLACKSVDTYSDDLSVIFKAGDDLRQDILTLQIMSIMDQASLWLYSGKDLRLRIYEVVATGKDTGFIELVTNSETVNSFSVKMGGWFDGPQDVTTHFRYLLQHNHDNLYSLLSAQDRFIRSCAGCVIASWVLGIGDRHPDNYMIHQTDIDFGHFLGNFKFKTIVDFKKLGIHYRVDLKRELSPFVFLPAMKYAIKIHSKDQSQLQNDPSFMVKTVEYPQDFSDPLAEPNDMDNVNYQEFIDNCRVAYNVVRKRDRLFFTLLRLMIPSQMPELLREVDIDYMKKMLHLEIERDEEIKQLVEKEERENKKDTKYKKEN</sequence>
<dbReference type="PANTHER" id="PTHR10048:SF14">
    <property type="entry name" value="LD28067P"/>
    <property type="match status" value="1"/>
</dbReference>
<dbReference type="PROSITE" id="PS00916">
    <property type="entry name" value="PI3_4_KINASE_2"/>
    <property type="match status" value="1"/>
</dbReference>
<dbReference type="GO" id="GO:0035005">
    <property type="term" value="F:1-phosphatidylinositol-4-phosphate 3-kinase activity"/>
    <property type="evidence" value="ECO:0007669"/>
    <property type="project" value="TreeGrafter"/>
</dbReference>
<protein>
    <submittedName>
        <fullName evidence="4">Phosphatidylinositol-4,5-diphosphate 3-kinase</fullName>
    </submittedName>
</protein>
<dbReference type="InterPro" id="IPR018936">
    <property type="entry name" value="PI3/4_kinase_CS"/>
</dbReference>
<dbReference type="InterPro" id="IPR036940">
    <property type="entry name" value="PI3/4_kinase_cat_sf"/>
</dbReference>
<dbReference type="GO" id="GO:0048015">
    <property type="term" value="P:phosphatidylinositol-mediated signaling"/>
    <property type="evidence" value="ECO:0007669"/>
    <property type="project" value="TreeGrafter"/>
</dbReference>
<feature type="non-terminal residue" evidence="4">
    <location>
        <position position="1"/>
    </location>
</feature>
<dbReference type="AlphaFoldDB" id="X6P5B9"/>
<evidence type="ECO:0000259" key="3">
    <source>
        <dbReference type="PROSITE" id="PS50290"/>
    </source>
</evidence>
<dbReference type="GO" id="GO:0005886">
    <property type="term" value="C:plasma membrane"/>
    <property type="evidence" value="ECO:0007669"/>
    <property type="project" value="TreeGrafter"/>
</dbReference>
<dbReference type="SMART" id="SM00146">
    <property type="entry name" value="PI3Kc"/>
    <property type="match status" value="1"/>
</dbReference>
<proteinExistence type="predicted"/>
<dbReference type="Gene3D" id="1.10.1070.11">
    <property type="entry name" value="Phosphatidylinositol 3-/4-kinase, catalytic domain"/>
    <property type="match status" value="1"/>
</dbReference>
<dbReference type="GO" id="GO:0016477">
    <property type="term" value="P:cell migration"/>
    <property type="evidence" value="ECO:0007669"/>
    <property type="project" value="TreeGrafter"/>
</dbReference>
<gene>
    <name evidence="4" type="ORF">RFI_03744</name>
</gene>
<evidence type="ECO:0000256" key="2">
    <source>
        <dbReference type="ARBA" id="ARBA00022777"/>
    </source>
</evidence>
<dbReference type="Proteomes" id="UP000023152">
    <property type="component" value="Unassembled WGS sequence"/>
</dbReference>
<name>X6P5B9_RETFI</name>
<dbReference type="PROSITE" id="PS50290">
    <property type="entry name" value="PI3_4_KINASE_3"/>
    <property type="match status" value="1"/>
</dbReference>
<dbReference type="PANTHER" id="PTHR10048">
    <property type="entry name" value="PHOSPHATIDYLINOSITOL KINASE"/>
    <property type="match status" value="1"/>
</dbReference>
<evidence type="ECO:0000313" key="4">
    <source>
        <dbReference type="EMBL" id="ETO33361.1"/>
    </source>
</evidence>
<dbReference type="Pfam" id="PF00454">
    <property type="entry name" value="PI3_PI4_kinase"/>
    <property type="match status" value="1"/>
</dbReference>
<dbReference type="PROSITE" id="PS00915">
    <property type="entry name" value="PI3_4_KINASE_1"/>
    <property type="match status" value="1"/>
</dbReference>
<dbReference type="GO" id="GO:0005942">
    <property type="term" value="C:phosphatidylinositol 3-kinase complex"/>
    <property type="evidence" value="ECO:0007669"/>
    <property type="project" value="TreeGrafter"/>
</dbReference>
<organism evidence="4 5">
    <name type="scientific">Reticulomyxa filosa</name>
    <dbReference type="NCBI Taxonomy" id="46433"/>
    <lineage>
        <taxon>Eukaryota</taxon>
        <taxon>Sar</taxon>
        <taxon>Rhizaria</taxon>
        <taxon>Retaria</taxon>
        <taxon>Foraminifera</taxon>
        <taxon>Monothalamids</taxon>
        <taxon>Reticulomyxidae</taxon>
        <taxon>Reticulomyxa</taxon>
    </lineage>
</organism>
<dbReference type="InterPro" id="IPR000403">
    <property type="entry name" value="PI3/4_kinase_cat_dom"/>
</dbReference>
<dbReference type="SUPFAM" id="SSF56112">
    <property type="entry name" value="Protein kinase-like (PK-like)"/>
    <property type="match status" value="1"/>
</dbReference>
<comment type="caution">
    <text evidence="4">The sequence shown here is derived from an EMBL/GenBank/DDBJ whole genome shotgun (WGS) entry which is preliminary data.</text>
</comment>
<dbReference type="OrthoDB" id="67688at2759"/>
<keyword evidence="5" id="KW-1185">Reference proteome</keyword>
<evidence type="ECO:0000313" key="5">
    <source>
        <dbReference type="Proteomes" id="UP000023152"/>
    </source>
</evidence>
<reference evidence="4 5" key="1">
    <citation type="journal article" date="2013" name="Curr. Biol.">
        <title>The Genome of the Foraminiferan Reticulomyxa filosa.</title>
        <authorList>
            <person name="Glockner G."/>
            <person name="Hulsmann N."/>
            <person name="Schleicher M."/>
            <person name="Noegel A.A."/>
            <person name="Eichinger L."/>
            <person name="Gallinger C."/>
            <person name="Pawlowski J."/>
            <person name="Sierra R."/>
            <person name="Euteneuer U."/>
            <person name="Pillet L."/>
            <person name="Moustafa A."/>
            <person name="Platzer M."/>
            <person name="Groth M."/>
            <person name="Szafranski K."/>
            <person name="Schliwa M."/>
        </authorList>
    </citation>
    <scope>NUCLEOTIDE SEQUENCE [LARGE SCALE GENOMIC DNA]</scope>
</reference>
<dbReference type="InterPro" id="IPR011009">
    <property type="entry name" value="Kinase-like_dom_sf"/>
</dbReference>
<dbReference type="GO" id="GO:0016303">
    <property type="term" value="F:1-phosphatidylinositol-3-kinase activity"/>
    <property type="evidence" value="ECO:0007669"/>
    <property type="project" value="TreeGrafter"/>
</dbReference>
<evidence type="ECO:0000256" key="1">
    <source>
        <dbReference type="ARBA" id="ARBA00022679"/>
    </source>
</evidence>
<keyword evidence="1" id="KW-0808">Transferase</keyword>
<dbReference type="GO" id="GO:0005737">
    <property type="term" value="C:cytoplasm"/>
    <property type="evidence" value="ECO:0007669"/>
    <property type="project" value="TreeGrafter"/>
</dbReference>
<dbReference type="GO" id="GO:0043491">
    <property type="term" value="P:phosphatidylinositol 3-kinase/protein kinase B signal transduction"/>
    <property type="evidence" value="ECO:0007669"/>
    <property type="project" value="TreeGrafter"/>
</dbReference>
<dbReference type="EMBL" id="ASPP01003461">
    <property type="protein sequence ID" value="ETO33361.1"/>
    <property type="molecule type" value="Genomic_DNA"/>
</dbReference>
<dbReference type="Gene3D" id="3.30.1010.10">
    <property type="entry name" value="Phosphatidylinositol 3-kinase Catalytic Subunit, Chain A, domain 4"/>
    <property type="match status" value="1"/>
</dbReference>
<accession>X6P5B9</accession>
<feature type="domain" description="PI3K/PI4K catalytic" evidence="3">
    <location>
        <begin position="108"/>
        <end position="432"/>
    </location>
</feature>
<keyword evidence="2 4" id="KW-0418">Kinase</keyword>